<dbReference type="InterPro" id="IPR018357">
    <property type="entry name" value="Hexapep_transf_CS"/>
</dbReference>
<comment type="catalytic activity">
    <reaction evidence="7">
        <text>a UDP-3-O-[(3R)-3-hydroxyacyl]-alpha-D-glucosamine + a (3R)-hydroxyacyl-[ACP] = a UDP-2-N,3-O-bis[(3R)-3-hydroxyacyl]-alpha-D-glucosamine + holo-[ACP] + H(+)</text>
        <dbReference type="Rhea" id="RHEA:53836"/>
        <dbReference type="Rhea" id="RHEA-COMP:9685"/>
        <dbReference type="Rhea" id="RHEA-COMP:9945"/>
        <dbReference type="ChEBI" id="CHEBI:15378"/>
        <dbReference type="ChEBI" id="CHEBI:64479"/>
        <dbReference type="ChEBI" id="CHEBI:78827"/>
        <dbReference type="ChEBI" id="CHEBI:137740"/>
        <dbReference type="ChEBI" id="CHEBI:137748"/>
        <dbReference type="EC" id="2.3.1.191"/>
    </reaction>
</comment>
<comment type="pathway">
    <text evidence="7">Bacterial outer membrane biogenesis; LPS lipid A biosynthesis.</text>
</comment>
<evidence type="ECO:0000256" key="4">
    <source>
        <dbReference type="ARBA" id="ARBA00022737"/>
    </source>
</evidence>
<dbReference type="NCBIfam" id="TIGR01853">
    <property type="entry name" value="lipid_A_lpxD"/>
    <property type="match status" value="1"/>
</dbReference>
<dbReference type="AlphaFoldDB" id="A0A1T0CTR7"/>
<keyword evidence="5 7" id="KW-0443">Lipid metabolism</keyword>
<dbReference type="Proteomes" id="UP000189800">
    <property type="component" value="Unassembled WGS sequence"/>
</dbReference>
<keyword evidence="2 7" id="KW-0441">Lipid A biosynthesis</keyword>
<dbReference type="STRING" id="470453.B0680_02615"/>
<gene>
    <name evidence="7" type="primary">lpxD</name>
    <name evidence="9" type="ORF">B0680_02615</name>
</gene>
<evidence type="ECO:0000313" key="10">
    <source>
        <dbReference type="Proteomes" id="UP000189800"/>
    </source>
</evidence>
<dbReference type="GO" id="GO:0016410">
    <property type="term" value="F:N-acyltransferase activity"/>
    <property type="evidence" value="ECO:0007669"/>
    <property type="project" value="InterPro"/>
</dbReference>
<dbReference type="PROSITE" id="PS00101">
    <property type="entry name" value="HEXAPEP_TRANSFERASES"/>
    <property type="match status" value="1"/>
</dbReference>
<keyword evidence="3 7" id="KW-0808">Transferase</keyword>
<dbReference type="NCBIfam" id="NF002060">
    <property type="entry name" value="PRK00892.1"/>
    <property type="match status" value="1"/>
</dbReference>
<dbReference type="Gene3D" id="3.40.1390.10">
    <property type="entry name" value="MurE/MurF, N-terminal domain"/>
    <property type="match status" value="1"/>
</dbReference>
<dbReference type="Pfam" id="PF04613">
    <property type="entry name" value="LpxD"/>
    <property type="match status" value="1"/>
</dbReference>
<dbReference type="UniPathway" id="UPA00973"/>
<keyword evidence="6 7" id="KW-0012">Acyltransferase</keyword>
<name>A0A1T0CTR7_9GAMM</name>
<comment type="similarity">
    <text evidence="7">Belongs to the transferase hexapeptide repeat family. LpxD subfamily.</text>
</comment>
<dbReference type="InterPro" id="IPR020573">
    <property type="entry name" value="UDP_GlcNAc_AcTrfase_non-rep"/>
</dbReference>
<dbReference type="SUPFAM" id="SSF51161">
    <property type="entry name" value="Trimeric LpxA-like enzymes"/>
    <property type="match status" value="1"/>
</dbReference>
<dbReference type="RefSeq" id="WP_078253485.1">
    <property type="nucleotide sequence ID" value="NZ_MUYU01000006.1"/>
</dbReference>
<reference evidence="9 10" key="1">
    <citation type="submission" date="2017-02" db="EMBL/GenBank/DDBJ databases">
        <title>Draft genome sequence of Moraxella pluranimalium CCUG 54913T type strain.</title>
        <authorList>
            <person name="Salva-Serra F."/>
            <person name="Engstrom-Jakobsson H."/>
            <person name="Thorell K."/>
            <person name="Jaen-Luchoro D."/>
            <person name="Gonzales-Siles L."/>
            <person name="Karlsson R."/>
            <person name="Yazdan S."/>
            <person name="Boulund F."/>
            <person name="Johnning A."/>
            <person name="Engstrand L."/>
            <person name="Kristiansson E."/>
            <person name="Moore E."/>
        </authorList>
    </citation>
    <scope>NUCLEOTIDE SEQUENCE [LARGE SCALE GENOMIC DNA]</scope>
    <source>
        <strain evidence="9 10">CCUG 54913</strain>
    </source>
</reference>
<evidence type="ECO:0000259" key="8">
    <source>
        <dbReference type="Pfam" id="PF04613"/>
    </source>
</evidence>
<proteinExistence type="inferred from homology"/>
<comment type="subunit">
    <text evidence="7">Homotrimer.</text>
</comment>
<dbReference type="OrthoDB" id="9784739at2"/>
<evidence type="ECO:0000256" key="5">
    <source>
        <dbReference type="ARBA" id="ARBA00023098"/>
    </source>
</evidence>
<keyword evidence="1 7" id="KW-0444">Lipid biosynthesis</keyword>
<feature type="active site" description="Proton acceptor" evidence="7">
    <location>
        <position position="255"/>
    </location>
</feature>
<dbReference type="CDD" id="cd03352">
    <property type="entry name" value="LbH_LpxD"/>
    <property type="match status" value="1"/>
</dbReference>
<comment type="function">
    <text evidence="7">Catalyzes the N-acylation of UDP-3-O-acylglucosamine using 3-hydroxyacyl-ACP as the acyl donor. Is involved in the biosynthesis of lipid A, a phosphorylated glycolipid that anchors the lipopolysaccharide to the outer membrane of the cell.</text>
</comment>
<evidence type="ECO:0000256" key="1">
    <source>
        <dbReference type="ARBA" id="ARBA00022516"/>
    </source>
</evidence>
<evidence type="ECO:0000256" key="6">
    <source>
        <dbReference type="ARBA" id="ARBA00023315"/>
    </source>
</evidence>
<keyword evidence="10" id="KW-1185">Reference proteome</keyword>
<evidence type="ECO:0000256" key="7">
    <source>
        <dbReference type="HAMAP-Rule" id="MF_00523"/>
    </source>
</evidence>
<dbReference type="EC" id="2.3.1.191" evidence="7"/>
<dbReference type="GO" id="GO:0009245">
    <property type="term" value="P:lipid A biosynthetic process"/>
    <property type="evidence" value="ECO:0007669"/>
    <property type="project" value="UniProtKB-UniRule"/>
</dbReference>
<keyword evidence="4 7" id="KW-0677">Repeat</keyword>
<evidence type="ECO:0000313" key="9">
    <source>
        <dbReference type="EMBL" id="OOS25727.1"/>
    </source>
</evidence>
<feature type="domain" description="UDP-3-O-[3-hydroxymyristoyl] glucosamine N-acyltransferase non-repeat region" evidence="8">
    <location>
        <begin position="30"/>
        <end position="102"/>
    </location>
</feature>
<dbReference type="PANTHER" id="PTHR43378">
    <property type="entry name" value="UDP-3-O-ACYLGLUCOSAMINE N-ACYLTRANSFERASE"/>
    <property type="match status" value="1"/>
</dbReference>
<protein>
    <recommendedName>
        <fullName evidence="7">UDP-3-O-acylglucosamine N-acyltransferase</fullName>
        <ecNumber evidence="7">2.3.1.191</ecNumber>
    </recommendedName>
</protein>
<dbReference type="GO" id="GO:0103118">
    <property type="term" value="F:UDP-3-O-[(3R)-3-hydroxyacyl]-glucosamine N-acyltransferase activity"/>
    <property type="evidence" value="ECO:0007669"/>
    <property type="project" value="UniProtKB-EC"/>
</dbReference>
<dbReference type="Gene3D" id="2.160.10.10">
    <property type="entry name" value="Hexapeptide repeat proteins"/>
    <property type="match status" value="1"/>
</dbReference>
<dbReference type="InterPro" id="IPR007691">
    <property type="entry name" value="LpxD"/>
</dbReference>
<sequence>MIALSKLIAAIGCRQPILNQDGLDGFLMADPTFDGVASLKLATQHQVAFIAQAKYLDELSHTNAGVVLISQKFADDAQACLSPNTIPIIVKDAYLAYACISTLFAPQTTPTIHPTAVIAPSAQLGEQVSIGAYAVIGERAQVADGVVIGAHCVIGDDVSIGKDSVLEPHVSVAHDCHLGECVRVHSHASIGSEGFGFAPMMGASGVEWQRIAQLGRVMIGNHVRIGSNTCIDRGAVDDTIIGDHVIIDNLVQIAHNVRIGSGTAMAAKVAIAGSTTIGKNCIIGGATGIAGHLSIADGVTITAMTMVISDISESGTYSSGTVAMPQAKWRRAAVRFRQLGEK</sequence>
<organism evidence="9 10">
    <name type="scientific">Moraxella pluranimalium</name>
    <dbReference type="NCBI Taxonomy" id="470453"/>
    <lineage>
        <taxon>Bacteria</taxon>
        <taxon>Pseudomonadati</taxon>
        <taxon>Pseudomonadota</taxon>
        <taxon>Gammaproteobacteria</taxon>
        <taxon>Moraxellales</taxon>
        <taxon>Moraxellaceae</taxon>
        <taxon>Moraxella</taxon>
    </lineage>
</organism>
<comment type="caution">
    <text evidence="9">The sequence shown here is derived from an EMBL/GenBank/DDBJ whole genome shotgun (WGS) entry which is preliminary data.</text>
</comment>
<accession>A0A1T0CTR7</accession>
<dbReference type="EMBL" id="MUYU01000006">
    <property type="protein sequence ID" value="OOS25727.1"/>
    <property type="molecule type" value="Genomic_DNA"/>
</dbReference>
<dbReference type="GO" id="GO:0016020">
    <property type="term" value="C:membrane"/>
    <property type="evidence" value="ECO:0007669"/>
    <property type="project" value="GOC"/>
</dbReference>
<dbReference type="PANTHER" id="PTHR43378:SF2">
    <property type="entry name" value="UDP-3-O-ACYLGLUCOSAMINE N-ACYLTRANSFERASE 1, MITOCHONDRIAL-RELATED"/>
    <property type="match status" value="1"/>
</dbReference>
<dbReference type="HAMAP" id="MF_00523">
    <property type="entry name" value="LpxD"/>
    <property type="match status" value="1"/>
</dbReference>
<evidence type="ECO:0000256" key="3">
    <source>
        <dbReference type="ARBA" id="ARBA00022679"/>
    </source>
</evidence>
<evidence type="ECO:0000256" key="2">
    <source>
        <dbReference type="ARBA" id="ARBA00022556"/>
    </source>
</evidence>
<dbReference type="InterPro" id="IPR011004">
    <property type="entry name" value="Trimer_LpxA-like_sf"/>
</dbReference>